<evidence type="ECO:0000313" key="3">
    <source>
        <dbReference type="Proteomes" id="UP000766486"/>
    </source>
</evidence>
<gene>
    <name evidence="2" type="ORF">CLO192961_LOCUS261166</name>
</gene>
<dbReference type="PANTHER" id="PTHR24148">
    <property type="entry name" value="ANKYRIN REPEAT DOMAIN-CONTAINING PROTEIN 39 HOMOLOG-RELATED"/>
    <property type="match status" value="1"/>
</dbReference>
<dbReference type="InterPro" id="IPR052895">
    <property type="entry name" value="HetReg/Transcr_Mod"/>
</dbReference>
<sequence>MYTYQPLPAIAQHGPTPPYTRVLYLDPGNGDDEPFCGRLDVVNVESAPPFEALSYTWGAPGPTGYIWIDGNPLPLGANLENALASLRLRNEVRCLWIDALCIDQSNMEERSRQVQYMRLVYQHCSRVVVWLGSKTGGADLAFQTARSLIDISNLMQEAGEQSVNNPGERINEEIINDMIDNTLSGLPSGSLHCLNDLFNREYFCRSWVVQEIIAGPKPLAKCDELEMSFLDLVSILFFIGKRRQEINMGPHLHVWYDIYSATQPGSVIRMTDIKGSLGPIVDVLEQMRDFKATDPRDKVYAVIGVCDEGIHPILSLTHNYVNSHSPSLQAGIPDALIPDYNKDVATVYIDLARYLIKKAPMTLDVLSYIQHVKEPEPSSECPSWVPKWFEPRTYQKFRGMGNYQAGFCKTPVLSGLFQSQTLRALAHPRHLVLEGFQVGIVDKVSDALLFGSSGEEKIGAIMGAWLQLFSFPMVPRPGYSYRAGGPLDVAFCKAITAGPTGMRFGALLTEAS</sequence>
<accession>A0ABY6UEN5</accession>
<evidence type="ECO:0000259" key="1">
    <source>
        <dbReference type="Pfam" id="PF06985"/>
    </source>
</evidence>
<evidence type="ECO:0000313" key="2">
    <source>
        <dbReference type="EMBL" id="VUC29536.1"/>
    </source>
</evidence>
<keyword evidence="3" id="KW-1185">Reference proteome</keyword>
<dbReference type="Pfam" id="PF06985">
    <property type="entry name" value="HET"/>
    <property type="match status" value="1"/>
</dbReference>
<dbReference type="PANTHER" id="PTHR24148:SF64">
    <property type="entry name" value="HETEROKARYON INCOMPATIBILITY DOMAIN-CONTAINING PROTEIN"/>
    <property type="match status" value="1"/>
</dbReference>
<reference evidence="2 3" key="1">
    <citation type="submission" date="2019-06" db="EMBL/GenBank/DDBJ databases">
        <authorList>
            <person name="Broberg M."/>
        </authorList>
    </citation>
    <scope>NUCLEOTIDE SEQUENCE [LARGE SCALE GENOMIC DNA]</scope>
</reference>
<name>A0ABY6UEN5_BIOOC</name>
<feature type="domain" description="Heterokaryon incompatibility" evidence="1">
    <location>
        <begin position="50"/>
        <end position="211"/>
    </location>
</feature>
<proteinExistence type="predicted"/>
<organism evidence="2 3">
    <name type="scientific">Bionectria ochroleuca</name>
    <name type="common">Gliocladium roseum</name>
    <dbReference type="NCBI Taxonomy" id="29856"/>
    <lineage>
        <taxon>Eukaryota</taxon>
        <taxon>Fungi</taxon>
        <taxon>Dikarya</taxon>
        <taxon>Ascomycota</taxon>
        <taxon>Pezizomycotina</taxon>
        <taxon>Sordariomycetes</taxon>
        <taxon>Hypocreomycetidae</taxon>
        <taxon>Hypocreales</taxon>
        <taxon>Bionectriaceae</taxon>
        <taxon>Clonostachys</taxon>
    </lineage>
</organism>
<comment type="caution">
    <text evidence="2">The sequence shown here is derived from an EMBL/GenBank/DDBJ whole genome shotgun (WGS) entry which is preliminary data.</text>
</comment>
<dbReference type="InterPro" id="IPR010730">
    <property type="entry name" value="HET"/>
</dbReference>
<dbReference type="EMBL" id="CABFNS010000801">
    <property type="protein sequence ID" value="VUC29536.1"/>
    <property type="molecule type" value="Genomic_DNA"/>
</dbReference>
<protein>
    <recommendedName>
        <fullName evidence="1">Heterokaryon incompatibility domain-containing protein</fullName>
    </recommendedName>
</protein>
<dbReference type="Proteomes" id="UP000766486">
    <property type="component" value="Unassembled WGS sequence"/>
</dbReference>